<sequence length="146" mass="16615">MLEKIETSFTAGKCMYSTNDTFTRIGGNLRLSAPHLSTLHTNAELSQRSWPKRLANLDARQSNMLPHCLCRHFNASPCAKLVVFKPRQIELLAKNNIFRRFPFKAEILLIWHKKPELTCWFSAECDETAGQKETRQLLALASPIGS</sequence>
<gene>
    <name evidence="1" type="ORF">HDC03621</name>
</gene>
<dbReference type="AlphaFoldDB" id="Q6IH21"/>
<name>Q6IH21_DROME</name>
<reference evidence="1" key="1">
    <citation type="journal article" date="2003" name="Genome Biol.">
        <title>An integrated gene annotation and transcriptional profiling approach towards the full gene content of the Drosophila genome.</title>
        <authorList>
            <person name="Hild M."/>
            <person name="Beckmann B."/>
            <person name="Haas S.A."/>
            <person name="Koch B."/>
            <person name="Solovyev V."/>
            <person name="Busold C."/>
            <person name="Fellenberg K."/>
            <person name="Boutros M."/>
            <person name="Vingron M."/>
            <person name="Sauer F."/>
            <person name="Hoheisel J.D."/>
            <person name="Paro R."/>
        </authorList>
    </citation>
    <scope>NUCLEOTIDE SEQUENCE</scope>
</reference>
<organism evidence="1">
    <name type="scientific">Drosophila melanogaster</name>
    <name type="common">Fruit fly</name>
    <dbReference type="NCBI Taxonomy" id="7227"/>
    <lineage>
        <taxon>Eukaryota</taxon>
        <taxon>Metazoa</taxon>
        <taxon>Ecdysozoa</taxon>
        <taxon>Arthropoda</taxon>
        <taxon>Hexapoda</taxon>
        <taxon>Insecta</taxon>
        <taxon>Pterygota</taxon>
        <taxon>Neoptera</taxon>
        <taxon>Endopterygota</taxon>
        <taxon>Diptera</taxon>
        <taxon>Brachycera</taxon>
        <taxon>Muscomorpha</taxon>
        <taxon>Ephydroidea</taxon>
        <taxon>Drosophilidae</taxon>
        <taxon>Drosophila</taxon>
        <taxon>Sophophora</taxon>
    </lineage>
</organism>
<evidence type="ECO:0000313" key="1">
    <source>
        <dbReference type="EMBL" id="DAA03794.1"/>
    </source>
</evidence>
<protein>
    <submittedName>
        <fullName evidence="1">HDC03621</fullName>
    </submittedName>
</protein>
<dbReference type="EMBL" id="BK003595">
    <property type="protein sequence ID" value="DAA03794.1"/>
    <property type="molecule type" value="Genomic_DNA"/>
</dbReference>
<accession>Q6IH21</accession>
<proteinExistence type="predicted"/>